<organism evidence="14 15">
    <name type="scientific">Cyphomyrmex costatus</name>
    <dbReference type="NCBI Taxonomy" id="456900"/>
    <lineage>
        <taxon>Eukaryota</taxon>
        <taxon>Metazoa</taxon>
        <taxon>Ecdysozoa</taxon>
        <taxon>Arthropoda</taxon>
        <taxon>Hexapoda</taxon>
        <taxon>Insecta</taxon>
        <taxon>Pterygota</taxon>
        <taxon>Neoptera</taxon>
        <taxon>Endopterygota</taxon>
        <taxon>Hymenoptera</taxon>
        <taxon>Apocrita</taxon>
        <taxon>Aculeata</taxon>
        <taxon>Formicoidea</taxon>
        <taxon>Formicidae</taxon>
        <taxon>Myrmicinae</taxon>
        <taxon>Cyphomyrmex</taxon>
    </lineage>
</organism>
<comment type="cofactor">
    <cofactor evidence="1">
        <name>heme b</name>
        <dbReference type="ChEBI" id="CHEBI:60344"/>
    </cofactor>
</comment>
<protein>
    <recommendedName>
        <fullName evidence="11">ascorbate ferrireductase (transmembrane)</fullName>
        <ecNumber evidence="11">7.2.1.3</ecNumber>
    </recommendedName>
</protein>
<comment type="subcellular location">
    <subcellularLocation>
        <location evidence="2">Membrane</location>
        <topology evidence="2">Multi-pass membrane protein</topology>
    </subcellularLocation>
</comment>
<evidence type="ECO:0000259" key="13">
    <source>
        <dbReference type="PROSITE" id="PS50939"/>
    </source>
</evidence>
<evidence type="ECO:0000256" key="5">
    <source>
        <dbReference type="ARBA" id="ARBA00022692"/>
    </source>
</evidence>
<keyword evidence="7" id="KW-0249">Electron transport</keyword>
<evidence type="ECO:0000256" key="12">
    <source>
        <dbReference type="SAM" id="Phobius"/>
    </source>
</evidence>
<evidence type="ECO:0000313" key="15">
    <source>
        <dbReference type="Proteomes" id="UP000078542"/>
    </source>
</evidence>
<evidence type="ECO:0000256" key="1">
    <source>
        <dbReference type="ARBA" id="ARBA00001970"/>
    </source>
</evidence>
<dbReference type="EC" id="7.2.1.3" evidence="11"/>
<dbReference type="OrthoDB" id="432881at2759"/>
<evidence type="ECO:0000256" key="3">
    <source>
        <dbReference type="ARBA" id="ARBA00022448"/>
    </source>
</evidence>
<dbReference type="InterPro" id="IPR006593">
    <property type="entry name" value="Cyt_b561/ferric_Rdtase_TM"/>
</dbReference>
<keyword evidence="5 12" id="KW-0812">Transmembrane</keyword>
<dbReference type="GO" id="GO:0140575">
    <property type="term" value="F:transmembrane monodehydroascorbate reductase activity"/>
    <property type="evidence" value="ECO:0007669"/>
    <property type="project" value="InterPro"/>
</dbReference>
<feature type="transmembrane region" description="Helical" evidence="12">
    <location>
        <begin position="77"/>
        <end position="96"/>
    </location>
</feature>
<feature type="transmembrane region" description="Helical" evidence="12">
    <location>
        <begin position="116"/>
        <end position="134"/>
    </location>
</feature>
<evidence type="ECO:0000256" key="10">
    <source>
        <dbReference type="ARBA" id="ARBA00023136"/>
    </source>
</evidence>
<feature type="transmembrane region" description="Helical" evidence="12">
    <location>
        <begin position="43"/>
        <end position="65"/>
    </location>
</feature>
<dbReference type="EMBL" id="KQ978379">
    <property type="protein sequence ID" value="KYM94524.1"/>
    <property type="molecule type" value="Genomic_DNA"/>
</dbReference>
<evidence type="ECO:0000256" key="7">
    <source>
        <dbReference type="ARBA" id="ARBA00022982"/>
    </source>
</evidence>
<dbReference type="STRING" id="456900.A0A195C0W6"/>
<dbReference type="AlphaFoldDB" id="A0A195C0W6"/>
<feature type="transmembrane region" description="Helical" evidence="12">
    <location>
        <begin position="222"/>
        <end position="242"/>
    </location>
</feature>
<accession>A0A195C0W6</accession>
<evidence type="ECO:0000256" key="6">
    <source>
        <dbReference type="ARBA" id="ARBA00022723"/>
    </source>
</evidence>
<keyword evidence="10 12" id="KW-0472">Membrane</keyword>
<name>A0A195C0W6_9HYME</name>
<dbReference type="Gene3D" id="1.20.120.1770">
    <property type="match status" value="1"/>
</dbReference>
<dbReference type="Pfam" id="PF03188">
    <property type="entry name" value="Cytochrom_B561"/>
    <property type="match status" value="1"/>
</dbReference>
<evidence type="ECO:0000256" key="8">
    <source>
        <dbReference type="ARBA" id="ARBA00022989"/>
    </source>
</evidence>
<keyword evidence="6" id="KW-0479">Metal-binding</keyword>
<evidence type="ECO:0000313" key="14">
    <source>
        <dbReference type="EMBL" id="KYM94524.1"/>
    </source>
</evidence>
<evidence type="ECO:0000256" key="2">
    <source>
        <dbReference type="ARBA" id="ARBA00004141"/>
    </source>
</evidence>
<dbReference type="PROSITE" id="PS50939">
    <property type="entry name" value="CYTOCHROME_B561"/>
    <property type="match status" value="1"/>
</dbReference>
<sequence length="256" mass="29121">MDKNNSGLSLQSMESKSWFPREDSTERIVSSENKELNWTVQRILISAIDTINHILIGLVTLYIVYHATKEYSVTNVHVILCTIGYVLLMSEAILVLANDNMLTASLSRPVKKHLHWILQVTGLILIFIGIGVMYNSKSVHFLSNHSIAGISSLIIICVVVLFGYPVWIAWKLRKFVRPMIIKFLHNILAITGFIIGMVSQCYGYKKSWVYRETKMKHADDTLLVLTILITILSLRSALNSLYRQAVNYLKLICSFT</sequence>
<dbReference type="GO" id="GO:0140571">
    <property type="term" value="F:transmembrane ascorbate ferrireductase activity"/>
    <property type="evidence" value="ECO:0007669"/>
    <property type="project" value="UniProtKB-EC"/>
</dbReference>
<keyword evidence="8 12" id="KW-1133">Transmembrane helix</keyword>
<keyword evidence="4" id="KW-0349">Heme</keyword>
<gene>
    <name evidence="14" type="ORF">ALC62_14967</name>
</gene>
<dbReference type="InterPro" id="IPR045150">
    <property type="entry name" value="CYB561D1/2"/>
</dbReference>
<keyword evidence="15" id="KW-1185">Reference proteome</keyword>
<proteinExistence type="predicted"/>
<evidence type="ECO:0000256" key="11">
    <source>
        <dbReference type="ARBA" id="ARBA00024225"/>
    </source>
</evidence>
<dbReference type="GO" id="GO:0046872">
    <property type="term" value="F:metal ion binding"/>
    <property type="evidence" value="ECO:0007669"/>
    <property type="project" value="UniProtKB-KW"/>
</dbReference>
<feature type="domain" description="Cytochrome b561" evidence="13">
    <location>
        <begin position="47"/>
        <end position="241"/>
    </location>
</feature>
<feature type="transmembrane region" description="Helical" evidence="12">
    <location>
        <begin position="146"/>
        <end position="167"/>
    </location>
</feature>
<feature type="transmembrane region" description="Helical" evidence="12">
    <location>
        <begin position="179"/>
        <end position="202"/>
    </location>
</feature>
<dbReference type="PANTHER" id="PTHR15422:SF43">
    <property type="entry name" value="ASCORBATE FERRIREDUCTASE (TRANSMEMBRANE)"/>
    <property type="match status" value="1"/>
</dbReference>
<keyword evidence="9" id="KW-0408">Iron</keyword>
<dbReference type="Proteomes" id="UP000078542">
    <property type="component" value="Unassembled WGS sequence"/>
</dbReference>
<dbReference type="SMART" id="SM00665">
    <property type="entry name" value="B561"/>
    <property type="match status" value="1"/>
</dbReference>
<evidence type="ECO:0000256" key="4">
    <source>
        <dbReference type="ARBA" id="ARBA00022617"/>
    </source>
</evidence>
<evidence type="ECO:0000256" key="9">
    <source>
        <dbReference type="ARBA" id="ARBA00023004"/>
    </source>
</evidence>
<dbReference type="PANTHER" id="PTHR15422">
    <property type="entry name" value="OS05G0565100 PROTEIN"/>
    <property type="match status" value="1"/>
</dbReference>
<reference evidence="14 15" key="1">
    <citation type="submission" date="2016-03" db="EMBL/GenBank/DDBJ databases">
        <title>Cyphomyrmex costatus WGS genome.</title>
        <authorList>
            <person name="Nygaard S."/>
            <person name="Hu H."/>
            <person name="Boomsma J."/>
            <person name="Zhang G."/>
        </authorList>
    </citation>
    <scope>NUCLEOTIDE SEQUENCE [LARGE SCALE GENOMIC DNA]</scope>
    <source>
        <strain evidence="14">MS0001</strain>
        <tissue evidence="14">Whole body</tissue>
    </source>
</reference>
<dbReference type="GO" id="GO:0016020">
    <property type="term" value="C:membrane"/>
    <property type="evidence" value="ECO:0007669"/>
    <property type="project" value="UniProtKB-SubCell"/>
</dbReference>
<dbReference type="KEGG" id="ccoa:108781342"/>
<keyword evidence="3" id="KW-0813">Transport</keyword>